<dbReference type="GO" id="GO:0008483">
    <property type="term" value="F:transaminase activity"/>
    <property type="evidence" value="ECO:0007669"/>
    <property type="project" value="UniProtKB-KW"/>
</dbReference>
<sequence>MPVARISMDIAATTAARLGTEGDSVVYAVIGAVALLVVWLGVAYARVQWDQWEVLAEQSPHPWVRKALQRKWFRVPLMVLMEAAPFVR</sequence>
<protein>
    <submittedName>
        <fullName evidence="2">Branched-chain-amino-acid aminotransferase</fullName>
    </submittedName>
</protein>
<keyword evidence="2" id="KW-0808">Transferase</keyword>
<accession>A0A117IGU9</accession>
<evidence type="ECO:0000256" key="1">
    <source>
        <dbReference type="SAM" id="Phobius"/>
    </source>
</evidence>
<reference evidence="2 3" key="1">
    <citation type="journal article" date="2016" name="Genome Announc.">
        <title>Draft Genome Sequences of Five Rapidly Growing Mycobacterium Species, M. thermoresistibile, M. fortuitum subsp. acetamidolyticum, M. canariasense, M. brisbanense, and M. novocastrense.</title>
        <authorList>
            <person name="Katahira K."/>
            <person name="Ogura Y."/>
            <person name="Gotoh Y."/>
            <person name="Hayashi T."/>
        </authorList>
    </citation>
    <scope>NUCLEOTIDE SEQUENCE [LARGE SCALE GENOMIC DNA]</scope>
    <source>
        <strain evidence="2 3">JCM6368</strain>
    </source>
</reference>
<feature type="transmembrane region" description="Helical" evidence="1">
    <location>
        <begin position="25"/>
        <end position="45"/>
    </location>
</feature>
<gene>
    <name evidence="2" type="ORF">RMCFA_6432</name>
</gene>
<proteinExistence type="predicted"/>
<keyword evidence="1" id="KW-0812">Transmembrane</keyword>
<organism evidence="2 3">
    <name type="scientific">Mycolicibacterium fortuitum subsp. acetamidolyticum</name>
    <dbReference type="NCBI Taxonomy" id="144550"/>
    <lineage>
        <taxon>Bacteria</taxon>
        <taxon>Bacillati</taxon>
        <taxon>Actinomycetota</taxon>
        <taxon>Actinomycetes</taxon>
        <taxon>Mycobacteriales</taxon>
        <taxon>Mycobacteriaceae</taxon>
        <taxon>Mycolicibacterium</taxon>
    </lineage>
</organism>
<evidence type="ECO:0000313" key="2">
    <source>
        <dbReference type="EMBL" id="GAT06321.1"/>
    </source>
</evidence>
<reference evidence="3" key="2">
    <citation type="submission" date="2016-02" db="EMBL/GenBank/DDBJ databases">
        <title>Draft genome sequence of five rapidly growing Mycobacterium species.</title>
        <authorList>
            <person name="Katahira K."/>
            <person name="Gotou Y."/>
            <person name="Iida K."/>
            <person name="Ogura Y."/>
            <person name="Hayashi T."/>
        </authorList>
    </citation>
    <scope>NUCLEOTIDE SEQUENCE [LARGE SCALE GENOMIC DNA]</scope>
    <source>
        <strain evidence="3">JCM6368</strain>
    </source>
</reference>
<keyword evidence="1" id="KW-1133">Transmembrane helix</keyword>
<dbReference type="AlphaFoldDB" id="A0A117IGU9"/>
<keyword evidence="2" id="KW-0032">Aminotransferase</keyword>
<dbReference type="Proteomes" id="UP000069705">
    <property type="component" value="Unassembled WGS sequence"/>
</dbReference>
<evidence type="ECO:0000313" key="3">
    <source>
        <dbReference type="Proteomes" id="UP000069705"/>
    </source>
</evidence>
<name>A0A117IGU9_MYCFO</name>
<comment type="caution">
    <text evidence="2">The sequence shown here is derived from an EMBL/GenBank/DDBJ whole genome shotgun (WGS) entry which is preliminary data.</text>
</comment>
<keyword evidence="1" id="KW-0472">Membrane</keyword>
<dbReference type="EMBL" id="BCSZ01000076">
    <property type="protein sequence ID" value="GAT06321.1"/>
    <property type="molecule type" value="Genomic_DNA"/>
</dbReference>